<protein>
    <submittedName>
        <fullName evidence="2">MarR family transcriptional regulator</fullName>
    </submittedName>
</protein>
<dbReference type="PANTHER" id="PTHR39515:SF2">
    <property type="entry name" value="HTH-TYPE TRANSCRIPTIONAL REGULATOR RV0880"/>
    <property type="match status" value="1"/>
</dbReference>
<dbReference type="Proteomes" id="UP000306192">
    <property type="component" value="Unassembled WGS sequence"/>
</dbReference>
<dbReference type="GO" id="GO:0003700">
    <property type="term" value="F:DNA-binding transcription factor activity"/>
    <property type="evidence" value="ECO:0007669"/>
    <property type="project" value="InterPro"/>
</dbReference>
<dbReference type="Gene3D" id="1.10.10.10">
    <property type="entry name" value="Winged helix-like DNA-binding domain superfamily/Winged helix DNA-binding domain"/>
    <property type="match status" value="1"/>
</dbReference>
<proteinExistence type="predicted"/>
<dbReference type="InterPro" id="IPR052526">
    <property type="entry name" value="HTH-type_Bedaq_tolerance"/>
</dbReference>
<dbReference type="InterPro" id="IPR036388">
    <property type="entry name" value="WH-like_DNA-bd_sf"/>
</dbReference>
<feature type="domain" description="HTH marR-type" evidence="1">
    <location>
        <begin position="15"/>
        <end position="150"/>
    </location>
</feature>
<organism evidence="2 3">
    <name type="scientific">Subtercola vilae</name>
    <dbReference type="NCBI Taxonomy" id="2056433"/>
    <lineage>
        <taxon>Bacteria</taxon>
        <taxon>Bacillati</taxon>
        <taxon>Actinomycetota</taxon>
        <taxon>Actinomycetes</taxon>
        <taxon>Micrococcales</taxon>
        <taxon>Microbacteriaceae</taxon>
        <taxon>Subtercola</taxon>
    </lineage>
</organism>
<dbReference type="PANTHER" id="PTHR39515">
    <property type="entry name" value="CONSERVED PROTEIN"/>
    <property type="match status" value="1"/>
</dbReference>
<accession>A0A4T2BTP5</accession>
<name>A0A4T2BTP5_9MICO</name>
<dbReference type="SUPFAM" id="SSF46785">
    <property type="entry name" value="Winged helix' DNA-binding domain"/>
    <property type="match status" value="1"/>
</dbReference>
<dbReference type="PROSITE" id="PS50995">
    <property type="entry name" value="HTH_MARR_2"/>
    <property type="match status" value="1"/>
</dbReference>
<dbReference type="AlphaFoldDB" id="A0A4T2BTP5"/>
<dbReference type="SMART" id="SM00347">
    <property type="entry name" value="HTH_MARR"/>
    <property type="match status" value="1"/>
</dbReference>
<dbReference type="InterPro" id="IPR000835">
    <property type="entry name" value="HTH_MarR-typ"/>
</dbReference>
<keyword evidence="3" id="KW-1185">Reference proteome</keyword>
<evidence type="ECO:0000259" key="1">
    <source>
        <dbReference type="PROSITE" id="PS50995"/>
    </source>
</evidence>
<gene>
    <name evidence="2" type="ORF">D4765_15200</name>
</gene>
<evidence type="ECO:0000313" key="3">
    <source>
        <dbReference type="Proteomes" id="UP000306192"/>
    </source>
</evidence>
<sequence>MMKMDTRHLSDSAATADLSATVRSTIGRLYRRFRSERVDGALGDTALEVLTYLHKHGPRTLTELSEMAQVAPASMTQSVNRLTSAGYAVRSPDPNDRRKVLFTATAAGAEVALANSAQRNAWLDAQLENFSPEDQRVIAHAFELLNRVAES</sequence>
<reference evidence="2 3" key="1">
    <citation type="journal article" date="2019" name="Microorganisms">
        <title>Systematic Affiliation and Genome Analysis of Subtercola vilae DB165(T) with Particular Emphasis on Cold Adaptation of an Isolate from a High-Altitude Cold Volcano Lake.</title>
        <authorList>
            <person name="Villalobos A.S."/>
            <person name="Wiese J."/>
            <person name="Imhoff J.F."/>
            <person name="Dorador C."/>
            <person name="Keller A."/>
            <person name="Hentschel U."/>
        </authorList>
    </citation>
    <scope>NUCLEOTIDE SEQUENCE [LARGE SCALE GENOMIC DNA]</scope>
    <source>
        <strain evidence="2 3">DB165</strain>
    </source>
</reference>
<dbReference type="Pfam" id="PF01047">
    <property type="entry name" value="MarR"/>
    <property type="match status" value="1"/>
</dbReference>
<comment type="caution">
    <text evidence="2">The sequence shown here is derived from an EMBL/GenBank/DDBJ whole genome shotgun (WGS) entry which is preliminary data.</text>
</comment>
<evidence type="ECO:0000313" key="2">
    <source>
        <dbReference type="EMBL" id="TIH33086.1"/>
    </source>
</evidence>
<dbReference type="EMBL" id="QYRT01000037">
    <property type="protein sequence ID" value="TIH33086.1"/>
    <property type="molecule type" value="Genomic_DNA"/>
</dbReference>
<dbReference type="RefSeq" id="WP_136643160.1">
    <property type="nucleotide sequence ID" value="NZ_QYRT01000037.1"/>
</dbReference>
<dbReference type="InterPro" id="IPR036390">
    <property type="entry name" value="WH_DNA-bd_sf"/>
</dbReference>